<dbReference type="SUPFAM" id="SSF46785">
    <property type="entry name" value="Winged helix' DNA-binding domain"/>
    <property type="match status" value="1"/>
</dbReference>
<dbReference type="InterPro" id="IPR005119">
    <property type="entry name" value="LysR_subst-bd"/>
</dbReference>
<dbReference type="Pfam" id="PF00126">
    <property type="entry name" value="HTH_1"/>
    <property type="match status" value="1"/>
</dbReference>
<comment type="caution">
    <text evidence="6">The sequence shown here is derived from an EMBL/GenBank/DDBJ whole genome shotgun (WGS) entry which is preliminary data.</text>
</comment>
<dbReference type="PROSITE" id="PS50931">
    <property type="entry name" value="HTH_LYSR"/>
    <property type="match status" value="1"/>
</dbReference>
<dbReference type="STRING" id="505317.OA57_08265"/>
<dbReference type="Gene3D" id="3.40.190.290">
    <property type="match status" value="1"/>
</dbReference>
<dbReference type="RefSeq" id="WP_034616183.1">
    <property type="nucleotide sequence ID" value="NZ_JSUM01000013.1"/>
</dbReference>
<evidence type="ECO:0000313" key="6">
    <source>
        <dbReference type="EMBL" id="KGQ70048.1"/>
    </source>
</evidence>
<dbReference type="CDD" id="cd08474">
    <property type="entry name" value="PBP2_CrgA_like_5"/>
    <property type="match status" value="1"/>
</dbReference>
<evidence type="ECO:0000256" key="3">
    <source>
        <dbReference type="ARBA" id="ARBA00023125"/>
    </source>
</evidence>
<dbReference type="Gene3D" id="1.10.10.10">
    <property type="entry name" value="Winged helix-like DNA-binding domain superfamily/Winged helix DNA-binding domain"/>
    <property type="match status" value="1"/>
</dbReference>
<evidence type="ECO:0000259" key="5">
    <source>
        <dbReference type="PROSITE" id="PS50931"/>
    </source>
</evidence>
<dbReference type="SUPFAM" id="SSF53850">
    <property type="entry name" value="Periplasmic binding protein-like II"/>
    <property type="match status" value="1"/>
</dbReference>
<organism evidence="6 7">
    <name type="scientific">Chelonobacter oris</name>
    <dbReference type="NCBI Taxonomy" id="505317"/>
    <lineage>
        <taxon>Bacteria</taxon>
        <taxon>Pseudomonadati</taxon>
        <taxon>Pseudomonadota</taxon>
        <taxon>Gammaproteobacteria</taxon>
        <taxon>Pasteurellales</taxon>
        <taxon>Pasteurellaceae</taxon>
        <taxon>Chelonobacter</taxon>
    </lineage>
</organism>
<accession>A0A0A3AKX6</accession>
<keyword evidence="4" id="KW-0804">Transcription</keyword>
<gene>
    <name evidence="6" type="ORF">OA57_08265</name>
</gene>
<evidence type="ECO:0000313" key="7">
    <source>
        <dbReference type="Proteomes" id="UP000030380"/>
    </source>
</evidence>
<keyword evidence="3" id="KW-0238">DNA-binding</keyword>
<evidence type="ECO:0000256" key="4">
    <source>
        <dbReference type="ARBA" id="ARBA00023163"/>
    </source>
</evidence>
<dbReference type="InterPro" id="IPR036388">
    <property type="entry name" value="WH-like_DNA-bd_sf"/>
</dbReference>
<dbReference type="GO" id="GO:0043565">
    <property type="term" value="F:sequence-specific DNA binding"/>
    <property type="evidence" value="ECO:0007669"/>
    <property type="project" value="TreeGrafter"/>
</dbReference>
<dbReference type="InterPro" id="IPR000847">
    <property type="entry name" value="LysR_HTH_N"/>
</dbReference>
<dbReference type="FunFam" id="1.10.10.10:FF:000001">
    <property type="entry name" value="LysR family transcriptional regulator"/>
    <property type="match status" value="1"/>
</dbReference>
<name>A0A0A3AKX6_9PAST</name>
<dbReference type="GO" id="GO:0006351">
    <property type="term" value="P:DNA-templated transcription"/>
    <property type="evidence" value="ECO:0007669"/>
    <property type="project" value="TreeGrafter"/>
</dbReference>
<dbReference type="PANTHER" id="PTHR30537">
    <property type="entry name" value="HTH-TYPE TRANSCRIPTIONAL REGULATOR"/>
    <property type="match status" value="1"/>
</dbReference>
<reference evidence="6 7" key="1">
    <citation type="submission" date="2014-11" db="EMBL/GenBank/DDBJ databases">
        <title>Draft genome sequence of Chelonobacter oris 1662T, associated with respiratory disease in Hermann's Tortoises.</title>
        <authorList>
            <person name="Kudirkiene E."/>
            <person name="Hansen M.J."/>
            <person name="Bojesen A.M."/>
        </authorList>
    </citation>
    <scope>NUCLEOTIDE SEQUENCE [LARGE SCALE GENOMIC DNA]</scope>
    <source>
        <strain evidence="6 7">1662</strain>
    </source>
</reference>
<proteinExistence type="inferred from homology"/>
<protein>
    <submittedName>
        <fullName evidence="6">LysR family transcriptional regulator</fullName>
    </submittedName>
</protein>
<dbReference type="InterPro" id="IPR058163">
    <property type="entry name" value="LysR-type_TF_proteobact-type"/>
</dbReference>
<sequence>MAKTSLVELQIVMAVAQQGGFRAAATALEMSPSALSHAVGQLEAKLGVRLFNRTTRSVTLSAAGQKFIERIKPALAEIEAAMVEAGDANSTLAGTLRINTAERAAQEMLQPVIIEYLRRYPHMQIDLVSDGRLIDIVADGFDAGFRLAEAVPQDMVSIPLGADIQIMAVCSPDYLAKHGRPQTPYDLYQHACIRYRFTSGKLFRWEFEHGGEQILIDAAGPLTLDSPLLMAEAALSGIGIAFVYEGYVRDYLADGRLVQLLGEWTPKYAGLCLYYPRQRHISAGLRAFIDLVKEVRSVFQTT</sequence>
<dbReference type="OrthoDB" id="9813056at2"/>
<evidence type="ECO:0000256" key="1">
    <source>
        <dbReference type="ARBA" id="ARBA00009437"/>
    </source>
</evidence>
<dbReference type="InterPro" id="IPR036390">
    <property type="entry name" value="WH_DNA-bd_sf"/>
</dbReference>
<dbReference type="AlphaFoldDB" id="A0A0A3AKX6"/>
<comment type="similarity">
    <text evidence="1">Belongs to the LysR transcriptional regulatory family.</text>
</comment>
<dbReference type="Proteomes" id="UP000030380">
    <property type="component" value="Unassembled WGS sequence"/>
</dbReference>
<dbReference type="EMBL" id="JSUM01000013">
    <property type="protein sequence ID" value="KGQ70048.1"/>
    <property type="molecule type" value="Genomic_DNA"/>
</dbReference>
<feature type="domain" description="HTH lysR-type" evidence="5">
    <location>
        <begin position="9"/>
        <end position="61"/>
    </location>
</feature>
<keyword evidence="7" id="KW-1185">Reference proteome</keyword>
<evidence type="ECO:0000256" key="2">
    <source>
        <dbReference type="ARBA" id="ARBA00023015"/>
    </source>
</evidence>
<dbReference type="Pfam" id="PF03466">
    <property type="entry name" value="LysR_substrate"/>
    <property type="match status" value="1"/>
</dbReference>
<dbReference type="GO" id="GO:0003700">
    <property type="term" value="F:DNA-binding transcription factor activity"/>
    <property type="evidence" value="ECO:0007669"/>
    <property type="project" value="InterPro"/>
</dbReference>
<keyword evidence="2" id="KW-0805">Transcription regulation</keyword>
<dbReference type="PANTHER" id="PTHR30537:SF1">
    <property type="entry name" value="HTH-TYPE TRANSCRIPTIONAL REGULATOR PGRR"/>
    <property type="match status" value="1"/>
</dbReference>